<organism evidence="1 2">
    <name type="scientific">Tetrabaena socialis</name>
    <dbReference type="NCBI Taxonomy" id="47790"/>
    <lineage>
        <taxon>Eukaryota</taxon>
        <taxon>Viridiplantae</taxon>
        <taxon>Chlorophyta</taxon>
        <taxon>core chlorophytes</taxon>
        <taxon>Chlorophyceae</taxon>
        <taxon>CS clade</taxon>
        <taxon>Chlamydomonadales</taxon>
        <taxon>Tetrabaenaceae</taxon>
        <taxon>Tetrabaena</taxon>
    </lineage>
</organism>
<dbReference type="EMBL" id="PGGS01000159">
    <property type="protein sequence ID" value="PNH07843.1"/>
    <property type="molecule type" value="Genomic_DNA"/>
</dbReference>
<gene>
    <name evidence="1" type="ORF">TSOC_005665</name>
</gene>
<sequence length="95" mass="9908">MLARTCAPLRPSGVAAIRGVRAAVRPVPAMRLAPVRASATEAKKKEADAAAVEEEYDGPEVMPSTQQVAALLNTLCNETEIAEMHVKVGGGVRVG</sequence>
<evidence type="ECO:0000313" key="1">
    <source>
        <dbReference type="EMBL" id="PNH07843.1"/>
    </source>
</evidence>
<reference evidence="1 2" key="1">
    <citation type="journal article" date="2017" name="Mol. Biol. Evol.">
        <title>The 4-celled Tetrabaena socialis nuclear genome reveals the essential components for genetic control of cell number at the origin of multicellularity in the volvocine lineage.</title>
        <authorList>
            <person name="Featherston J."/>
            <person name="Arakaki Y."/>
            <person name="Hanschen E.R."/>
            <person name="Ferris P.J."/>
            <person name="Michod R.E."/>
            <person name="Olson B.J.S.C."/>
            <person name="Nozaki H."/>
            <person name="Durand P.M."/>
        </authorList>
    </citation>
    <scope>NUCLEOTIDE SEQUENCE [LARGE SCALE GENOMIC DNA]</scope>
    <source>
        <strain evidence="1 2">NIES-571</strain>
    </source>
</reference>
<comment type="caution">
    <text evidence="1">The sequence shown here is derived from an EMBL/GenBank/DDBJ whole genome shotgun (WGS) entry which is preliminary data.</text>
</comment>
<name>A0A2J8A5R9_9CHLO</name>
<dbReference type="Proteomes" id="UP000236333">
    <property type="component" value="Unassembled WGS sequence"/>
</dbReference>
<protein>
    <submittedName>
        <fullName evidence="1">Uncharacterized protein</fullName>
    </submittedName>
</protein>
<keyword evidence="2" id="KW-1185">Reference proteome</keyword>
<dbReference type="AlphaFoldDB" id="A0A2J8A5R9"/>
<feature type="non-terminal residue" evidence="1">
    <location>
        <position position="95"/>
    </location>
</feature>
<accession>A0A2J8A5R9</accession>
<proteinExistence type="predicted"/>
<evidence type="ECO:0000313" key="2">
    <source>
        <dbReference type="Proteomes" id="UP000236333"/>
    </source>
</evidence>